<name>A0ABR1CDL3_NECAM</name>
<proteinExistence type="predicted"/>
<evidence type="ECO:0000313" key="3">
    <source>
        <dbReference type="Proteomes" id="UP001303046"/>
    </source>
</evidence>
<comment type="caution">
    <text evidence="2">The sequence shown here is derived from an EMBL/GenBank/DDBJ whole genome shotgun (WGS) entry which is preliminary data.</text>
</comment>
<dbReference type="EMBL" id="JAVFWL010000002">
    <property type="protein sequence ID" value="KAK6736195.1"/>
    <property type="molecule type" value="Genomic_DNA"/>
</dbReference>
<protein>
    <submittedName>
        <fullName evidence="2">Uncharacterized protein</fullName>
    </submittedName>
</protein>
<accession>A0ABR1CDL3</accession>
<feature type="compositionally biased region" description="Basic residues" evidence="1">
    <location>
        <begin position="98"/>
        <end position="112"/>
    </location>
</feature>
<gene>
    <name evidence="2" type="primary">Necator_chrII.g6876</name>
    <name evidence="2" type="ORF">RB195_019083</name>
</gene>
<organism evidence="2 3">
    <name type="scientific">Necator americanus</name>
    <name type="common">Human hookworm</name>
    <dbReference type="NCBI Taxonomy" id="51031"/>
    <lineage>
        <taxon>Eukaryota</taxon>
        <taxon>Metazoa</taxon>
        <taxon>Ecdysozoa</taxon>
        <taxon>Nematoda</taxon>
        <taxon>Chromadorea</taxon>
        <taxon>Rhabditida</taxon>
        <taxon>Rhabditina</taxon>
        <taxon>Rhabditomorpha</taxon>
        <taxon>Strongyloidea</taxon>
        <taxon>Ancylostomatidae</taxon>
        <taxon>Bunostominae</taxon>
        <taxon>Necator</taxon>
    </lineage>
</organism>
<keyword evidence="3" id="KW-1185">Reference proteome</keyword>
<evidence type="ECO:0000313" key="2">
    <source>
        <dbReference type="EMBL" id="KAK6736195.1"/>
    </source>
</evidence>
<reference evidence="2 3" key="1">
    <citation type="submission" date="2023-08" db="EMBL/GenBank/DDBJ databases">
        <title>A Necator americanus chromosomal reference genome.</title>
        <authorList>
            <person name="Ilik V."/>
            <person name="Petrzelkova K.J."/>
            <person name="Pardy F."/>
            <person name="Fuh T."/>
            <person name="Niatou-Singa F.S."/>
            <person name="Gouil Q."/>
            <person name="Baker L."/>
            <person name="Ritchie M.E."/>
            <person name="Jex A.R."/>
            <person name="Gazzola D."/>
            <person name="Li H."/>
            <person name="Toshio Fujiwara R."/>
            <person name="Zhan B."/>
            <person name="Aroian R.V."/>
            <person name="Pafco B."/>
            <person name="Schwarz E.M."/>
        </authorList>
    </citation>
    <scope>NUCLEOTIDE SEQUENCE [LARGE SCALE GENOMIC DNA]</scope>
    <source>
        <strain evidence="2 3">Aroian</strain>
        <tissue evidence="2">Whole animal</tissue>
    </source>
</reference>
<evidence type="ECO:0000256" key="1">
    <source>
        <dbReference type="SAM" id="MobiDB-lite"/>
    </source>
</evidence>
<sequence>MSQSWLSRNRAEQVDMLLLYAAVALVGVASAFQCSPDTILRMASDKRLKQLEKECHLAKTGEKECETKNDLENAWKEFTKLSDQYKDAVKKCREVAARSRRNHQQHRKRQVIHKQESVTEQALPESEQFDQSRPIRTKRQMCKTKASDDLNKLKQDFTTHCDRENICLPDEDLPAGTQRDRFKELHAVRAKKYSAYLTQLSLCYGRVS</sequence>
<dbReference type="Proteomes" id="UP001303046">
    <property type="component" value="Unassembled WGS sequence"/>
</dbReference>
<feature type="region of interest" description="Disordered" evidence="1">
    <location>
        <begin position="97"/>
        <end position="142"/>
    </location>
</feature>